<proteinExistence type="predicted"/>
<feature type="transmembrane region" description="Helical" evidence="5">
    <location>
        <begin position="131"/>
        <end position="149"/>
    </location>
</feature>
<dbReference type="Proteomes" id="UP001595699">
    <property type="component" value="Unassembled WGS sequence"/>
</dbReference>
<evidence type="ECO:0000259" key="6">
    <source>
        <dbReference type="PROSITE" id="PS50850"/>
    </source>
</evidence>
<evidence type="ECO:0000256" key="5">
    <source>
        <dbReference type="SAM" id="Phobius"/>
    </source>
</evidence>
<feature type="transmembrane region" description="Helical" evidence="5">
    <location>
        <begin position="229"/>
        <end position="247"/>
    </location>
</feature>
<keyword evidence="8" id="KW-1185">Reference proteome</keyword>
<feature type="transmembrane region" description="Helical" evidence="5">
    <location>
        <begin position="308"/>
        <end position="327"/>
    </location>
</feature>
<keyword evidence="4 5" id="KW-0472">Membrane</keyword>
<feature type="transmembrane region" description="Helical" evidence="5">
    <location>
        <begin position="161"/>
        <end position="180"/>
    </location>
</feature>
<keyword evidence="2 5" id="KW-0812">Transmembrane</keyword>
<dbReference type="InterPro" id="IPR020846">
    <property type="entry name" value="MFS_dom"/>
</dbReference>
<evidence type="ECO:0000313" key="7">
    <source>
        <dbReference type="EMBL" id="MFC3760998.1"/>
    </source>
</evidence>
<feature type="domain" description="Major facilitator superfamily (MFS) profile" evidence="6">
    <location>
        <begin position="7"/>
        <end position="357"/>
    </location>
</feature>
<accession>A0ABV7Y888</accession>
<gene>
    <name evidence="7" type="ORF">ACFOUW_09110</name>
</gene>
<organism evidence="7 8">
    <name type="scientific">Tenggerimyces flavus</name>
    <dbReference type="NCBI Taxonomy" id="1708749"/>
    <lineage>
        <taxon>Bacteria</taxon>
        <taxon>Bacillati</taxon>
        <taxon>Actinomycetota</taxon>
        <taxon>Actinomycetes</taxon>
        <taxon>Propionibacteriales</taxon>
        <taxon>Nocardioidaceae</taxon>
        <taxon>Tenggerimyces</taxon>
    </lineage>
</organism>
<protein>
    <submittedName>
        <fullName evidence="7">MFS transporter</fullName>
    </submittedName>
</protein>
<evidence type="ECO:0000256" key="4">
    <source>
        <dbReference type="ARBA" id="ARBA00023136"/>
    </source>
</evidence>
<dbReference type="PANTHER" id="PTHR42718:SF42">
    <property type="entry name" value="EXPORT PROTEIN"/>
    <property type="match status" value="1"/>
</dbReference>
<comment type="caution">
    <text evidence="7">The sequence shown here is derived from an EMBL/GenBank/DDBJ whole genome shotgun (WGS) entry which is preliminary data.</text>
</comment>
<reference evidence="8" key="1">
    <citation type="journal article" date="2019" name="Int. J. Syst. Evol. Microbiol.">
        <title>The Global Catalogue of Microorganisms (GCM) 10K type strain sequencing project: providing services to taxonomists for standard genome sequencing and annotation.</title>
        <authorList>
            <consortium name="The Broad Institute Genomics Platform"/>
            <consortium name="The Broad Institute Genome Sequencing Center for Infectious Disease"/>
            <person name="Wu L."/>
            <person name="Ma J."/>
        </authorList>
    </citation>
    <scope>NUCLEOTIDE SEQUENCE [LARGE SCALE GENOMIC DNA]</scope>
    <source>
        <strain evidence="8">CGMCC 4.7241</strain>
    </source>
</reference>
<keyword evidence="3 5" id="KW-1133">Transmembrane helix</keyword>
<dbReference type="Gene3D" id="1.20.1250.20">
    <property type="entry name" value="MFS general substrate transporter like domains"/>
    <property type="match status" value="1"/>
</dbReference>
<feature type="transmembrane region" description="Helical" evidence="5">
    <location>
        <begin position="200"/>
        <end position="223"/>
    </location>
</feature>
<dbReference type="PANTHER" id="PTHR42718">
    <property type="entry name" value="MAJOR FACILITATOR SUPERFAMILY MULTIDRUG TRANSPORTER MFSC"/>
    <property type="match status" value="1"/>
</dbReference>
<evidence type="ECO:0000256" key="3">
    <source>
        <dbReference type="ARBA" id="ARBA00022989"/>
    </source>
</evidence>
<feature type="transmembrane region" description="Helical" evidence="5">
    <location>
        <begin position="40"/>
        <end position="61"/>
    </location>
</feature>
<feature type="transmembrane region" description="Helical" evidence="5">
    <location>
        <begin position="254"/>
        <end position="272"/>
    </location>
</feature>
<evidence type="ECO:0000256" key="1">
    <source>
        <dbReference type="ARBA" id="ARBA00004651"/>
    </source>
</evidence>
<dbReference type="InterPro" id="IPR011701">
    <property type="entry name" value="MFS"/>
</dbReference>
<sequence length="357" mass="35905">MPRSRFAFLSMLLFVLVVQWDAFAVNLVLPRIGSDLGARANVLAWVVSAAMFASVAVKVLAGRVGDRVGLRKLVVVGYVGYAAASALCALAPHAGWLIGARIGQGLFGALVMTGGLALLASSYPAERRGRAIALAFGLGGIATVAGPVLGGLVADALGWPYVFWLEVPVALLGAVFALLARETVRPGRVRSESVVRNAALLRVIAAGSLANAAVVLVLFAVPWRLATSTAGAWMSVCSAALALGIAVSDRLAKVGIVPFLVVAGLALLATPLSLIGGVAAAAFCLGVVNGLTIATAMTTVPLDRAGEAAGLTNTALTLAGALAPALAGSSPHALVIAASLSLAGVVPLVRSRVRAGS</sequence>
<evidence type="ECO:0000256" key="2">
    <source>
        <dbReference type="ARBA" id="ARBA00022692"/>
    </source>
</evidence>
<feature type="transmembrane region" description="Helical" evidence="5">
    <location>
        <begin position="333"/>
        <end position="349"/>
    </location>
</feature>
<dbReference type="EMBL" id="JBHRZH010000006">
    <property type="protein sequence ID" value="MFC3760998.1"/>
    <property type="molecule type" value="Genomic_DNA"/>
</dbReference>
<dbReference type="Pfam" id="PF07690">
    <property type="entry name" value="MFS_1"/>
    <property type="match status" value="1"/>
</dbReference>
<name>A0ABV7Y888_9ACTN</name>
<evidence type="ECO:0000313" key="8">
    <source>
        <dbReference type="Proteomes" id="UP001595699"/>
    </source>
</evidence>
<feature type="transmembrane region" description="Helical" evidence="5">
    <location>
        <begin position="73"/>
        <end position="92"/>
    </location>
</feature>
<dbReference type="SUPFAM" id="SSF103473">
    <property type="entry name" value="MFS general substrate transporter"/>
    <property type="match status" value="1"/>
</dbReference>
<dbReference type="InterPro" id="IPR036259">
    <property type="entry name" value="MFS_trans_sf"/>
</dbReference>
<dbReference type="PROSITE" id="PS50850">
    <property type="entry name" value="MFS"/>
    <property type="match status" value="1"/>
</dbReference>
<feature type="transmembrane region" description="Helical" evidence="5">
    <location>
        <begin position="98"/>
        <end position="119"/>
    </location>
</feature>
<feature type="transmembrane region" description="Helical" evidence="5">
    <location>
        <begin position="278"/>
        <end position="296"/>
    </location>
</feature>
<dbReference type="RefSeq" id="WP_205117225.1">
    <property type="nucleotide sequence ID" value="NZ_JAFBCM010000001.1"/>
</dbReference>
<comment type="subcellular location">
    <subcellularLocation>
        <location evidence="1">Cell membrane</location>
        <topology evidence="1">Multi-pass membrane protein</topology>
    </subcellularLocation>
</comment>